<organism evidence="1 2">
    <name type="scientific">Araneus ventricosus</name>
    <name type="common">Orbweaver spider</name>
    <name type="synonym">Epeira ventricosa</name>
    <dbReference type="NCBI Taxonomy" id="182803"/>
    <lineage>
        <taxon>Eukaryota</taxon>
        <taxon>Metazoa</taxon>
        <taxon>Ecdysozoa</taxon>
        <taxon>Arthropoda</taxon>
        <taxon>Chelicerata</taxon>
        <taxon>Arachnida</taxon>
        <taxon>Araneae</taxon>
        <taxon>Araneomorphae</taxon>
        <taxon>Entelegynae</taxon>
        <taxon>Araneoidea</taxon>
        <taxon>Araneidae</taxon>
        <taxon>Araneus</taxon>
    </lineage>
</organism>
<evidence type="ECO:0000313" key="2">
    <source>
        <dbReference type="Proteomes" id="UP000499080"/>
    </source>
</evidence>
<dbReference type="EMBL" id="BGPR01031089">
    <property type="protein sequence ID" value="GBO03958.1"/>
    <property type="molecule type" value="Genomic_DNA"/>
</dbReference>
<dbReference type="Proteomes" id="UP000499080">
    <property type="component" value="Unassembled WGS sequence"/>
</dbReference>
<protein>
    <submittedName>
        <fullName evidence="1">Uncharacterized protein</fullName>
    </submittedName>
</protein>
<reference evidence="1 2" key="1">
    <citation type="journal article" date="2019" name="Sci. Rep.">
        <title>Orb-weaving spider Araneus ventricosus genome elucidates the spidroin gene catalogue.</title>
        <authorList>
            <person name="Kono N."/>
            <person name="Nakamura H."/>
            <person name="Ohtoshi R."/>
            <person name="Moran D.A.P."/>
            <person name="Shinohara A."/>
            <person name="Yoshida Y."/>
            <person name="Fujiwara M."/>
            <person name="Mori M."/>
            <person name="Tomita M."/>
            <person name="Arakawa K."/>
        </authorList>
    </citation>
    <scope>NUCLEOTIDE SEQUENCE [LARGE SCALE GENOMIC DNA]</scope>
</reference>
<sequence>MCHTSSSHTAKYEHTLPQFALPRSVILFPITCRYSPTQEYDASLYNSSTDLSALRVPPAPVVFVSTSRVCGFCMKENILPSPSFK</sequence>
<gene>
    <name evidence="1" type="ORF">AVEN_167479_1</name>
</gene>
<proteinExistence type="predicted"/>
<accession>A0A4Y2TTT7</accession>
<name>A0A4Y2TTT7_ARAVE</name>
<keyword evidence="2" id="KW-1185">Reference proteome</keyword>
<comment type="caution">
    <text evidence="1">The sequence shown here is derived from an EMBL/GenBank/DDBJ whole genome shotgun (WGS) entry which is preliminary data.</text>
</comment>
<evidence type="ECO:0000313" key="1">
    <source>
        <dbReference type="EMBL" id="GBO03958.1"/>
    </source>
</evidence>
<dbReference type="AlphaFoldDB" id="A0A4Y2TTT7"/>